<dbReference type="GeneTree" id="ENSGT00940000163335"/>
<dbReference type="PANTHER" id="PTHR46927">
    <property type="entry name" value="AGAP005574-PA"/>
    <property type="match status" value="1"/>
</dbReference>
<organism evidence="9 10">
    <name type="scientific">Sparus aurata</name>
    <name type="common">Gilthead sea bream</name>
    <dbReference type="NCBI Taxonomy" id="8175"/>
    <lineage>
        <taxon>Eukaryota</taxon>
        <taxon>Metazoa</taxon>
        <taxon>Chordata</taxon>
        <taxon>Craniata</taxon>
        <taxon>Vertebrata</taxon>
        <taxon>Euteleostomi</taxon>
        <taxon>Actinopterygii</taxon>
        <taxon>Neopterygii</taxon>
        <taxon>Teleostei</taxon>
        <taxon>Neoteleostei</taxon>
        <taxon>Acanthomorphata</taxon>
        <taxon>Eupercaria</taxon>
        <taxon>Spariformes</taxon>
        <taxon>Sparidae</taxon>
        <taxon>Sparus</taxon>
    </lineage>
</organism>
<feature type="domain" description="THAP-type" evidence="8">
    <location>
        <begin position="2"/>
        <end position="92"/>
    </location>
</feature>
<evidence type="ECO:0000256" key="2">
    <source>
        <dbReference type="ARBA" id="ARBA00022771"/>
    </source>
</evidence>
<dbReference type="Proteomes" id="UP000472265">
    <property type="component" value="Chromosome 2"/>
</dbReference>
<keyword evidence="4 5" id="KW-0238">DNA-binding</keyword>
<evidence type="ECO:0000256" key="5">
    <source>
        <dbReference type="PROSITE-ProRule" id="PRU00309"/>
    </source>
</evidence>
<accession>A0A671WGI3</accession>
<name>A0A671WGI3_SPAAU</name>
<dbReference type="GO" id="GO:0008270">
    <property type="term" value="F:zinc ion binding"/>
    <property type="evidence" value="ECO:0007669"/>
    <property type="project" value="UniProtKB-KW"/>
</dbReference>
<sequence>MMLTDTDFNCHIFAFLFFDISAVSVSRHRSSSYCRFPLQDTARLHLWLRNIGRENWTPSRHQYICHEHFSPSCFKVRWGIRYLENDAVPTVFLEAEKRKATDHCEKTPKRLRADGNESETASDDRTEAVDAAEMESMLHTVHLYEITVDPAQQGDPSLAESIDVGESDHSLQTDMNLLASVDAFETVANFPLTLFQTVSDLSQSGENTEVVVMSECPAGEGQDELLNGIILTQGHGLVLNESTLGCADEAVASLCVEDLTCTAEELSDVHEGQETQVIAYFETIPSVFPSETAKHITVSPDTVLSSALSSKPITSTLPIVSKHVPPSPTSLVLTVERLDTDEGEGDDGQSEDDGVEQMDHQLEEHCYHRNSLSKEQLEAIVSELQKKVKVLQQRHRRHLEKLLGLENTVSQLRQSNMLNEERLQLLERAYIQTSAAVSDAGETVAIIYEEDDAAYLYTPLNNVDEKL</sequence>
<evidence type="ECO:0000256" key="4">
    <source>
        <dbReference type="ARBA" id="ARBA00023125"/>
    </source>
</evidence>
<dbReference type="OMA" id="KYCRAPR"/>
<keyword evidence="3" id="KW-0862">Zinc</keyword>
<proteinExistence type="predicted"/>
<keyword evidence="1" id="KW-0479">Metal-binding</keyword>
<feature type="coiled-coil region" evidence="6">
    <location>
        <begin position="374"/>
        <end position="401"/>
    </location>
</feature>
<evidence type="ECO:0000259" key="8">
    <source>
        <dbReference type="PROSITE" id="PS50950"/>
    </source>
</evidence>
<evidence type="ECO:0000256" key="6">
    <source>
        <dbReference type="SAM" id="Coils"/>
    </source>
</evidence>
<dbReference type="PROSITE" id="PS50950">
    <property type="entry name" value="ZF_THAP"/>
    <property type="match status" value="1"/>
</dbReference>
<dbReference type="InterPro" id="IPR006612">
    <property type="entry name" value="THAP_Znf"/>
</dbReference>
<dbReference type="SMART" id="SM00692">
    <property type="entry name" value="DM3"/>
    <property type="match status" value="1"/>
</dbReference>
<dbReference type="InterPro" id="IPR052224">
    <property type="entry name" value="THAP_domain_protein"/>
</dbReference>
<dbReference type="AlphaFoldDB" id="A0A671WGI3"/>
<reference evidence="9" key="1">
    <citation type="submission" date="2021-04" db="EMBL/GenBank/DDBJ databases">
        <authorList>
            <consortium name="Wellcome Sanger Institute Data Sharing"/>
        </authorList>
    </citation>
    <scope>NUCLEOTIDE SEQUENCE [LARGE SCALE GENOMIC DNA]</scope>
</reference>
<reference evidence="9" key="3">
    <citation type="submission" date="2025-09" db="UniProtKB">
        <authorList>
            <consortium name="Ensembl"/>
        </authorList>
    </citation>
    <scope>IDENTIFICATION</scope>
</reference>
<evidence type="ECO:0000256" key="7">
    <source>
        <dbReference type="SAM" id="MobiDB-lite"/>
    </source>
</evidence>
<feature type="compositionally biased region" description="Basic and acidic residues" evidence="7">
    <location>
        <begin position="103"/>
        <end position="115"/>
    </location>
</feature>
<dbReference type="PANTHER" id="PTHR46927:SF2">
    <property type="entry name" value="THAP DOMAIN-CONTAINING PROTEIN 8"/>
    <property type="match status" value="1"/>
</dbReference>
<protein>
    <submittedName>
        <fullName evidence="9">THAP domain-containing protein 5-like</fullName>
    </submittedName>
</protein>
<evidence type="ECO:0000313" key="10">
    <source>
        <dbReference type="Proteomes" id="UP000472265"/>
    </source>
</evidence>
<gene>
    <name evidence="9" type="primary">LOC115572060</name>
</gene>
<evidence type="ECO:0000256" key="3">
    <source>
        <dbReference type="ARBA" id="ARBA00022833"/>
    </source>
</evidence>
<dbReference type="Ensembl" id="ENSSAUT00010040050.1">
    <property type="protein sequence ID" value="ENSSAUP00010038036.1"/>
    <property type="gene ID" value="ENSSAUG00010016040.1"/>
</dbReference>
<dbReference type="InParanoid" id="A0A671WGI3"/>
<reference evidence="9" key="2">
    <citation type="submission" date="2025-08" db="UniProtKB">
        <authorList>
            <consortium name="Ensembl"/>
        </authorList>
    </citation>
    <scope>IDENTIFICATION</scope>
</reference>
<dbReference type="GO" id="GO:0003677">
    <property type="term" value="F:DNA binding"/>
    <property type="evidence" value="ECO:0007669"/>
    <property type="project" value="UniProtKB-UniRule"/>
</dbReference>
<dbReference type="SUPFAM" id="SSF57716">
    <property type="entry name" value="Glucocorticoid receptor-like (DNA-binding domain)"/>
    <property type="match status" value="1"/>
</dbReference>
<keyword evidence="10" id="KW-1185">Reference proteome</keyword>
<keyword evidence="6" id="KW-0175">Coiled coil</keyword>
<evidence type="ECO:0000313" key="9">
    <source>
        <dbReference type="Ensembl" id="ENSSAUP00010038036.1"/>
    </source>
</evidence>
<keyword evidence="2 5" id="KW-0863">Zinc-finger</keyword>
<dbReference type="Pfam" id="PF05485">
    <property type="entry name" value="THAP"/>
    <property type="match status" value="1"/>
</dbReference>
<evidence type="ECO:0000256" key="1">
    <source>
        <dbReference type="ARBA" id="ARBA00022723"/>
    </source>
</evidence>
<feature type="region of interest" description="Disordered" evidence="7">
    <location>
        <begin position="103"/>
        <end position="126"/>
    </location>
</feature>
<dbReference type="SMART" id="SM00980">
    <property type="entry name" value="THAP"/>
    <property type="match status" value="1"/>
</dbReference>